<gene>
    <name evidence="1" type="ORF">NCTC13315_00115</name>
</gene>
<dbReference type="RefSeq" id="WP_131750081.1">
    <property type="nucleotide sequence ID" value="NZ_CAAAHO010000003.1"/>
</dbReference>
<dbReference type="AlphaFoldDB" id="A0A378HXK8"/>
<dbReference type="OrthoDB" id="5653635at2"/>
<proteinExistence type="predicted"/>
<name>A0A378HXK8_9GAMM</name>
<dbReference type="EMBL" id="UGNV01000001">
    <property type="protein sequence ID" value="STX27609.1"/>
    <property type="molecule type" value="Genomic_DNA"/>
</dbReference>
<protein>
    <submittedName>
        <fullName evidence="1">Uncharacterized protein</fullName>
    </submittedName>
</protein>
<reference evidence="1 2" key="1">
    <citation type="submission" date="2018-06" db="EMBL/GenBank/DDBJ databases">
        <authorList>
            <consortium name="Pathogen Informatics"/>
            <person name="Doyle S."/>
        </authorList>
    </citation>
    <scope>NUCLEOTIDE SEQUENCE [LARGE SCALE GENOMIC DNA]</scope>
    <source>
        <strain evidence="1 2">NCTC13315</strain>
    </source>
</reference>
<organism evidence="1 2">
    <name type="scientific">Legionella beliardensis</name>
    <dbReference type="NCBI Taxonomy" id="91822"/>
    <lineage>
        <taxon>Bacteria</taxon>
        <taxon>Pseudomonadati</taxon>
        <taxon>Pseudomonadota</taxon>
        <taxon>Gammaproteobacteria</taxon>
        <taxon>Legionellales</taxon>
        <taxon>Legionellaceae</taxon>
        <taxon>Legionella</taxon>
    </lineage>
</organism>
<evidence type="ECO:0000313" key="1">
    <source>
        <dbReference type="EMBL" id="STX27609.1"/>
    </source>
</evidence>
<sequence>MVARDSTDPDIKYLNSKDTQNYLVDIKENNFSLKGAVLHGEYLFVLTCENPPKLLCDKPTHHSYLANGKKVLAAGTLIFDRGALLKLTNNSGHYQPTDSEMLPAIKALYMASGKMLEIYESFSSSPPRAYLVKELINSANFAEAIFQSGTSETDPDEQRYGRELKKDLVEFYANIVSYPLFFQSKPASQNHS</sequence>
<evidence type="ECO:0000313" key="2">
    <source>
        <dbReference type="Proteomes" id="UP000254968"/>
    </source>
</evidence>
<dbReference type="Proteomes" id="UP000254968">
    <property type="component" value="Unassembled WGS sequence"/>
</dbReference>
<accession>A0A378HXK8</accession>
<keyword evidence="2" id="KW-1185">Reference proteome</keyword>